<name>A0A1F7F0P7_UNCRA</name>
<proteinExistence type="predicted"/>
<dbReference type="InterPro" id="IPR041682">
    <property type="entry name" value="AAA_14"/>
</dbReference>
<accession>A0A1F7F0P7</accession>
<dbReference type="Pfam" id="PF13635">
    <property type="entry name" value="DUF4143"/>
    <property type="match status" value="1"/>
</dbReference>
<dbReference type="PANTHER" id="PTHR43566:SF2">
    <property type="entry name" value="DUF4143 DOMAIN-CONTAINING PROTEIN"/>
    <property type="match status" value="1"/>
</dbReference>
<dbReference type="SUPFAM" id="SSF52540">
    <property type="entry name" value="P-loop containing nucleoside triphosphate hydrolases"/>
    <property type="match status" value="1"/>
</dbReference>
<dbReference type="InterPro" id="IPR027417">
    <property type="entry name" value="P-loop_NTPase"/>
</dbReference>
<evidence type="ECO:0008006" key="5">
    <source>
        <dbReference type="Google" id="ProtNLM"/>
    </source>
</evidence>
<protein>
    <recommendedName>
        <fullName evidence="5">ATPase</fullName>
    </recommendedName>
</protein>
<evidence type="ECO:0000313" key="4">
    <source>
        <dbReference type="Proteomes" id="UP000179243"/>
    </source>
</evidence>
<feature type="domain" description="DUF4143" evidence="2">
    <location>
        <begin position="149"/>
        <end position="302"/>
    </location>
</feature>
<sequence>MEKALYYNLLTADTYRHLAARPESLREEIRAAIREKQISHVVIDEIQKIPQLLDEVHAILESSEPCIFALSGSSVRKLKRSHANMLGGRAWTYRLFPLTVREIGPAFSLERTLHYGTLPKVYLAENDEARSETLRSYVDTYIREEIEIEAQLRNVGGFLRFLPMAASENGMLVNFLNVARETALNVTTVRTYYQILEDTLLGFFHFPLAKSARKMAAGHPRFYFFDCGVVRALQKKLNAPLVQETEEYGRAFEHFIICEVRRLNEYLRLDLDISFFRTDRGAEVDCVLKSPSGAMLAIEIKSTRNPAPRHCSGLRSFQEVYPAAECILACRTERAAAFGKFLALPWQEALDKVICLK</sequence>
<reference evidence="3 4" key="1">
    <citation type="journal article" date="2016" name="Nat. Commun.">
        <title>Thousands of microbial genomes shed light on interconnected biogeochemical processes in an aquifer system.</title>
        <authorList>
            <person name="Anantharaman K."/>
            <person name="Brown C.T."/>
            <person name="Hug L.A."/>
            <person name="Sharon I."/>
            <person name="Castelle C.J."/>
            <person name="Probst A.J."/>
            <person name="Thomas B.C."/>
            <person name="Singh A."/>
            <person name="Wilkins M.J."/>
            <person name="Karaoz U."/>
            <person name="Brodie E.L."/>
            <person name="Williams K.H."/>
            <person name="Hubbard S.S."/>
            <person name="Banfield J.F."/>
        </authorList>
    </citation>
    <scope>NUCLEOTIDE SEQUENCE [LARGE SCALE GENOMIC DNA]</scope>
</reference>
<dbReference type="Pfam" id="PF13173">
    <property type="entry name" value="AAA_14"/>
    <property type="match status" value="1"/>
</dbReference>
<evidence type="ECO:0000259" key="1">
    <source>
        <dbReference type="Pfam" id="PF13173"/>
    </source>
</evidence>
<dbReference type="AlphaFoldDB" id="A0A1F7F0P7"/>
<comment type="caution">
    <text evidence="3">The sequence shown here is derived from an EMBL/GenBank/DDBJ whole genome shotgun (WGS) entry which is preliminary data.</text>
</comment>
<feature type="domain" description="AAA" evidence="1">
    <location>
        <begin position="2"/>
        <end position="103"/>
    </location>
</feature>
<gene>
    <name evidence="3" type="ORF">A2519_07090</name>
</gene>
<evidence type="ECO:0000313" key="3">
    <source>
        <dbReference type="EMBL" id="OGK00230.1"/>
    </source>
</evidence>
<organism evidence="3 4">
    <name type="scientific">Candidatus Raymondbacteria bacterium RIFOXYD12_FULL_49_13</name>
    <dbReference type="NCBI Taxonomy" id="1817890"/>
    <lineage>
        <taxon>Bacteria</taxon>
        <taxon>Raymondiibacteriota</taxon>
    </lineage>
</organism>
<dbReference type="EMBL" id="MFYX01000151">
    <property type="protein sequence ID" value="OGK00230.1"/>
    <property type="molecule type" value="Genomic_DNA"/>
</dbReference>
<evidence type="ECO:0000259" key="2">
    <source>
        <dbReference type="Pfam" id="PF13635"/>
    </source>
</evidence>
<dbReference type="InterPro" id="IPR025420">
    <property type="entry name" value="DUF4143"/>
</dbReference>
<dbReference type="Proteomes" id="UP000179243">
    <property type="component" value="Unassembled WGS sequence"/>
</dbReference>
<dbReference type="PANTHER" id="PTHR43566">
    <property type="entry name" value="CONSERVED PROTEIN"/>
    <property type="match status" value="1"/>
</dbReference>